<proteinExistence type="predicted"/>
<evidence type="ECO:0000313" key="2">
    <source>
        <dbReference type="EMBL" id="JAD28201.1"/>
    </source>
</evidence>
<reference evidence="2" key="1">
    <citation type="submission" date="2014-09" db="EMBL/GenBank/DDBJ databases">
        <authorList>
            <person name="Magalhaes I.L.F."/>
            <person name="Oliveira U."/>
            <person name="Santos F.R."/>
            <person name="Vidigal T.H.D.A."/>
            <person name="Brescovit A.D."/>
            <person name="Santos A.J."/>
        </authorList>
    </citation>
    <scope>NUCLEOTIDE SEQUENCE</scope>
    <source>
        <tissue evidence="2">Shoot tissue taken approximately 20 cm above the soil surface</tissue>
    </source>
</reference>
<name>A0A0A8YPL0_ARUDO</name>
<sequence length="53" mass="5974">MPPPSLSRRCLVPCNWQSRFSREGSRSSSRTKRESANRGIPTIPSPRAKFSGR</sequence>
<accession>A0A0A8YPL0</accession>
<feature type="region of interest" description="Disordered" evidence="1">
    <location>
        <begin position="19"/>
        <end position="53"/>
    </location>
</feature>
<reference evidence="2" key="2">
    <citation type="journal article" date="2015" name="Data Brief">
        <title>Shoot transcriptome of the giant reed, Arundo donax.</title>
        <authorList>
            <person name="Barrero R.A."/>
            <person name="Guerrero F.D."/>
            <person name="Moolhuijzen P."/>
            <person name="Goolsby J.A."/>
            <person name="Tidwell J."/>
            <person name="Bellgard S.E."/>
            <person name="Bellgard M.I."/>
        </authorList>
    </citation>
    <scope>NUCLEOTIDE SEQUENCE</scope>
    <source>
        <tissue evidence="2">Shoot tissue taken approximately 20 cm above the soil surface</tissue>
    </source>
</reference>
<feature type="compositionally biased region" description="Basic and acidic residues" evidence="1">
    <location>
        <begin position="20"/>
        <end position="36"/>
    </location>
</feature>
<organism evidence="2">
    <name type="scientific">Arundo donax</name>
    <name type="common">Giant reed</name>
    <name type="synonym">Donax arundinaceus</name>
    <dbReference type="NCBI Taxonomy" id="35708"/>
    <lineage>
        <taxon>Eukaryota</taxon>
        <taxon>Viridiplantae</taxon>
        <taxon>Streptophyta</taxon>
        <taxon>Embryophyta</taxon>
        <taxon>Tracheophyta</taxon>
        <taxon>Spermatophyta</taxon>
        <taxon>Magnoliopsida</taxon>
        <taxon>Liliopsida</taxon>
        <taxon>Poales</taxon>
        <taxon>Poaceae</taxon>
        <taxon>PACMAD clade</taxon>
        <taxon>Arundinoideae</taxon>
        <taxon>Arundineae</taxon>
        <taxon>Arundo</taxon>
    </lineage>
</organism>
<evidence type="ECO:0000256" key="1">
    <source>
        <dbReference type="SAM" id="MobiDB-lite"/>
    </source>
</evidence>
<protein>
    <submittedName>
        <fullName evidence="2">Uncharacterized protein</fullName>
    </submittedName>
</protein>
<dbReference type="EMBL" id="GBRH01269694">
    <property type="protein sequence ID" value="JAD28201.1"/>
    <property type="molecule type" value="Transcribed_RNA"/>
</dbReference>
<dbReference type="AlphaFoldDB" id="A0A0A8YPL0"/>